<dbReference type="InterPro" id="IPR045857">
    <property type="entry name" value="O16G_dom_2"/>
</dbReference>
<dbReference type="GO" id="GO:0009018">
    <property type="term" value="F:sucrose phosphorylase activity"/>
    <property type="evidence" value="ECO:0007669"/>
    <property type="project" value="UniProtKB-EC"/>
</dbReference>
<dbReference type="PIRSF" id="PIRSF003059">
    <property type="entry name" value="Sucrose_phosphorylase"/>
    <property type="match status" value="1"/>
</dbReference>
<feature type="binding site" evidence="5">
    <location>
        <position position="401"/>
    </location>
    <ligand>
        <name>substrate</name>
    </ligand>
</feature>
<dbReference type="Gene3D" id="3.90.400.10">
    <property type="entry name" value="Oligo-1,6-glucosidase, Domain 2"/>
    <property type="match status" value="1"/>
</dbReference>
<dbReference type="SUPFAM" id="SSF51445">
    <property type="entry name" value="(Trans)glycosidases"/>
    <property type="match status" value="1"/>
</dbReference>
<keyword evidence="2 7" id="KW-0328">Glycosyltransferase</keyword>
<dbReference type="Pfam" id="PF00128">
    <property type="entry name" value="Alpha-amylase"/>
    <property type="match status" value="1"/>
</dbReference>
<dbReference type="InParanoid" id="Q026K9"/>
<reference evidence="7" key="1">
    <citation type="submission" date="2006-10" db="EMBL/GenBank/DDBJ databases">
        <title>Complete sequence of Solibacter usitatus Ellin6076.</title>
        <authorList>
            <consortium name="US DOE Joint Genome Institute"/>
            <person name="Copeland A."/>
            <person name="Lucas S."/>
            <person name="Lapidus A."/>
            <person name="Barry K."/>
            <person name="Detter J.C."/>
            <person name="Glavina del Rio T."/>
            <person name="Hammon N."/>
            <person name="Israni S."/>
            <person name="Dalin E."/>
            <person name="Tice H."/>
            <person name="Pitluck S."/>
            <person name="Thompson L.S."/>
            <person name="Brettin T."/>
            <person name="Bruce D."/>
            <person name="Han C."/>
            <person name="Tapia R."/>
            <person name="Gilna P."/>
            <person name="Schmutz J."/>
            <person name="Larimer F."/>
            <person name="Land M."/>
            <person name="Hauser L."/>
            <person name="Kyrpides N."/>
            <person name="Mikhailova N."/>
            <person name="Janssen P.H."/>
            <person name="Kuske C.R."/>
            <person name="Richardson P."/>
        </authorList>
    </citation>
    <scope>NUCLEOTIDE SEQUENCE</scope>
    <source>
        <strain evidence="7">Ellin6076</strain>
    </source>
</reference>
<dbReference type="InterPro" id="IPR016377">
    <property type="entry name" value="Sucrose_GGa_phosphorylase-rel"/>
</dbReference>
<dbReference type="KEGG" id="sus:Acid_2070"/>
<dbReference type="InterPro" id="IPR006047">
    <property type="entry name" value="GH13_cat_dom"/>
</dbReference>
<proteinExistence type="inferred from homology"/>
<evidence type="ECO:0000259" key="6">
    <source>
        <dbReference type="SMART" id="SM00642"/>
    </source>
</evidence>
<gene>
    <name evidence="7" type="ordered locus">Acid_2070</name>
</gene>
<feature type="binding site" evidence="5">
    <location>
        <position position="88"/>
    </location>
    <ligand>
        <name>sucrose</name>
        <dbReference type="ChEBI" id="CHEBI:17992"/>
    </ligand>
</feature>
<dbReference type="InterPro" id="IPR022527">
    <property type="entry name" value="Sucrose_phospho"/>
</dbReference>
<dbReference type="EC" id="2.4.1.7" evidence="7"/>
<evidence type="ECO:0000256" key="5">
    <source>
        <dbReference type="PIRSR" id="PIRSR003059-2"/>
    </source>
</evidence>
<comment type="similarity">
    <text evidence="1">Belongs to the glycosyl hydrolase 13 family. Sucrose phosphorylase subfamily.</text>
</comment>
<dbReference type="OrthoDB" id="9805159at2"/>
<dbReference type="InterPro" id="IPR017853">
    <property type="entry name" value="GH"/>
</dbReference>
<dbReference type="SMART" id="SM00642">
    <property type="entry name" value="Aamy"/>
    <property type="match status" value="1"/>
</dbReference>
<dbReference type="AlphaFoldDB" id="Q026K9"/>
<name>Q026K9_SOLUE</name>
<dbReference type="HOGENOM" id="CLU_021358_1_0_0"/>
<organism evidence="7">
    <name type="scientific">Solibacter usitatus (strain Ellin6076)</name>
    <dbReference type="NCBI Taxonomy" id="234267"/>
    <lineage>
        <taxon>Bacteria</taxon>
        <taxon>Pseudomonadati</taxon>
        <taxon>Acidobacteriota</taxon>
        <taxon>Terriglobia</taxon>
        <taxon>Bryobacterales</taxon>
        <taxon>Solibacteraceae</taxon>
        <taxon>Candidatus Solibacter</taxon>
    </lineage>
</organism>
<accession>Q026K9</accession>
<feature type="binding site" evidence="5">
    <location>
        <position position="233"/>
    </location>
    <ligand>
        <name>substrate</name>
    </ligand>
</feature>
<dbReference type="eggNOG" id="COG0366">
    <property type="taxonomic scope" value="Bacteria"/>
</dbReference>
<feature type="binding site" evidence="5">
    <location>
        <begin position="344"/>
        <end position="347"/>
    </location>
    <ligand>
        <name>substrate</name>
    </ligand>
</feature>
<feature type="active site" description="Nucleophile" evidence="4">
    <location>
        <position position="193"/>
    </location>
</feature>
<dbReference type="CAZy" id="GH13">
    <property type="family name" value="Glycoside Hydrolase Family 13"/>
</dbReference>
<keyword evidence="3 7" id="KW-0808">Transferase</keyword>
<evidence type="ECO:0000256" key="3">
    <source>
        <dbReference type="ARBA" id="ARBA00022679"/>
    </source>
</evidence>
<evidence type="ECO:0000256" key="2">
    <source>
        <dbReference type="ARBA" id="ARBA00022676"/>
    </source>
</evidence>
<dbReference type="EMBL" id="CP000473">
    <property type="protein sequence ID" value="ABJ83060.1"/>
    <property type="molecule type" value="Genomic_DNA"/>
</dbReference>
<dbReference type="PANTHER" id="PTHR38784:SF1">
    <property type="entry name" value="SUCROSE PHOSPHORYLASE"/>
    <property type="match status" value="1"/>
</dbReference>
<dbReference type="PANTHER" id="PTHR38784">
    <property type="entry name" value="SUCROSE PHOSPHORYLASE"/>
    <property type="match status" value="1"/>
</dbReference>
<dbReference type="GO" id="GO:0005975">
    <property type="term" value="P:carbohydrate metabolic process"/>
    <property type="evidence" value="ECO:0007669"/>
    <property type="project" value="InterPro"/>
</dbReference>
<evidence type="ECO:0000313" key="7">
    <source>
        <dbReference type="EMBL" id="ABJ83060.1"/>
    </source>
</evidence>
<dbReference type="STRING" id="234267.Acid_2070"/>
<feature type="binding site" evidence="5">
    <location>
        <position position="50"/>
    </location>
    <ligand>
        <name>substrate</name>
    </ligand>
</feature>
<feature type="domain" description="Glycosyl hydrolase family 13 catalytic" evidence="6">
    <location>
        <begin position="6"/>
        <end position="432"/>
    </location>
</feature>
<feature type="binding site" evidence="5">
    <location>
        <begin position="290"/>
        <end position="291"/>
    </location>
    <ligand>
        <name>substrate</name>
    </ligand>
</feature>
<protein>
    <submittedName>
        <fullName evidence="7">Sucrose phosphorylase</fullName>
        <ecNumber evidence="7">2.4.1.7</ecNumber>
    </submittedName>
</protein>
<feature type="active site" description="Proton donor" evidence="4">
    <location>
        <position position="233"/>
    </location>
</feature>
<dbReference type="CDD" id="cd11355">
    <property type="entry name" value="AmyAc_Sucrose_phosphorylase"/>
    <property type="match status" value="1"/>
</dbReference>
<sequence length="504" mass="56105">MNNQVQLITYVDRLGGGGLQTLRSLLEGPLREMFGGVHLLPFFHPIDGVDAGFDPIDHTQVDPRLGTWDDLRALGSTLEITADLIVNHVSTQSPQFEDYSRRGAASAFSGMFLTFDRVFPQGATESDLLRIYRPRPGLPFTTVLLRNGEQRLIWTTFTPQQVDIDVRSPMGAAYIGSILERFQSAGVTMIRLDAVGYAIKKAGTSCFMIPETFDYIAELTQQAHALGIEVLVEIHSYYRDQIEIARKVDRVYDFALPPLVLHTLFEKNARALKEWLAVSPRNAVTVLDTHDGIGVIDVGADARDPQGRAGLLPPEGIDRLVETIHARSRGESRKATGAAANNLDLYQVNCTFYDALGRRDDEYLIARAIQFFAPGIPQVYYTGLFAGINDMDLLARTGVGRDINRHYYAAEEVREHLERPVVRRHLELIRFRNRHGAFNGSFEVASSPDKRLVLEWRDGAEWARLEVDLASLTAMISYSTPQGTQTLDVTSLGAASKSAQGEVR</sequence>
<feature type="binding site" evidence="5">
    <location>
        <begin position="191"/>
        <end position="193"/>
    </location>
    <ligand>
        <name>substrate</name>
    </ligand>
</feature>
<dbReference type="SMR" id="Q026K9"/>
<dbReference type="Gene3D" id="3.20.20.80">
    <property type="entry name" value="Glycosidases"/>
    <property type="match status" value="1"/>
</dbReference>
<dbReference type="FunCoup" id="Q026K9">
    <property type="interactions" value="12"/>
</dbReference>
<evidence type="ECO:0000256" key="1">
    <source>
        <dbReference type="ARBA" id="ARBA00008452"/>
    </source>
</evidence>
<dbReference type="NCBIfam" id="TIGR03852">
    <property type="entry name" value="sucrose_gtfA"/>
    <property type="match status" value="1"/>
</dbReference>
<evidence type="ECO:0000256" key="4">
    <source>
        <dbReference type="PIRSR" id="PIRSR003059-1"/>
    </source>
</evidence>